<keyword evidence="2" id="KW-1185">Reference proteome</keyword>
<proteinExistence type="predicted"/>
<accession>A0A183L4Y0</accession>
<evidence type="ECO:0000313" key="1">
    <source>
        <dbReference type="EMBL" id="VDP78795.1"/>
    </source>
</evidence>
<evidence type="ECO:0000313" key="2">
    <source>
        <dbReference type="Proteomes" id="UP000279833"/>
    </source>
</evidence>
<gene>
    <name evidence="1" type="ORF">SCUD_LOCUS22392</name>
</gene>
<protein>
    <submittedName>
        <fullName evidence="1 3">Uncharacterized protein</fullName>
    </submittedName>
</protein>
<dbReference type="Proteomes" id="UP000279833">
    <property type="component" value="Unassembled WGS sequence"/>
</dbReference>
<dbReference type="EMBL" id="UZAK01049244">
    <property type="protein sequence ID" value="VDP78795.1"/>
    <property type="molecule type" value="Genomic_DNA"/>
</dbReference>
<dbReference type="AlphaFoldDB" id="A0A183L4Y0"/>
<evidence type="ECO:0000313" key="3">
    <source>
        <dbReference type="WBParaSite" id="SCUD_0002239501-mRNA-1"/>
    </source>
</evidence>
<name>A0A183L4Y0_9TREM</name>
<reference evidence="1 2" key="2">
    <citation type="submission" date="2018-11" db="EMBL/GenBank/DDBJ databases">
        <authorList>
            <consortium name="Pathogen Informatics"/>
        </authorList>
    </citation>
    <scope>NUCLEOTIDE SEQUENCE [LARGE SCALE GENOMIC DNA]</scope>
    <source>
        <strain evidence="1">Dakar</strain>
        <strain evidence="2">Dakar, Senegal</strain>
    </source>
</reference>
<reference evidence="3" key="1">
    <citation type="submission" date="2016-06" db="UniProtKB">
        <authorList>
            <consortium name="WormBaseParasite"/>
        </authorList>
    </citation>
    <scope>IDENTIFICATION</scope>
</reference>
<sequence>MFLTLCDFGYGFNEVLKPHKSVPPFIEKMKKRYNLRNKQPIQQMTIINIFSCIV</sequence>
<organism evidence="3">
    <name type="scientific">Schistosoma curassoni</name>
    <dbReference type="NCBI Taxonomy" id="6186"/>
    <lineage>
        <taxon>Eukaryota</taxon>
        <taxon>Metazoa</taxon>
        <taxon>Spiralia</taxon>
        <taxon>Lophotrochozoa</taxon>
        <taxon>Platyhelminthes</taxon>
        <taxon>Trematoda</taxon>
        <taxon>Digenea</taxon>
        <taxon>Strigeidida</taxon>
        <taxon>Schistosomatoidea</taxon>
        <taxon>Schistosomatidae</taxon>
        <taxon>Schistosoma</taxon>
    </lineage>
</organism>
<dbReference type="WBParaSite" id="SCUD_0002239501-mRNA-1">
    <property type="protein sequence ID" value="SCUD_0002239501-mRNA-1"/>
    <property type="gene ID" value="SCUD_0002239501"/>
</dbReference>